<evidence type="ECO:0000313" key="2">
    <source>
        <dbReference type="EMBL" id="MVA97277.1"/>
    </source>
</evidence>
<feature type="transmembrane region" description="Helical" evidence="1">
    <location>
        <begin position="98"/>
        <end position="118"/>
    </location>
</feature>
<feature type="transmembrane region" description="Helical" evidence="1">
    <location>
        <begin position="41"/>
        <end position="62"/>
    </location>
</feature>
<protein>
    <submittedName>
        <fullName evidence="2">Uncharacterized protein</fullName>
    </submittedName>
</protein>
<comment type="caution">
    <text evidence="2">The sequence shown here is derived from an EMBL/GenBank/DDBJ whole genome shotgun (WGS) entry which is preliminary data.</text>
</comment>
<reference evidence="2 3" key="1">
    <citation type="submission" date="2019-12" db="EMBL/GenBank/DDBJ databases">
        <title>Nitratireductor arenosus sp. nov., Isolated from sea sand, Jeju island, South Korea.</title>
        <authorList>
            <person name="Kim W."/>
        </authorList>
    </citation>
    <scope>NUCLEOTIDE SEQUENCE [LARGE SCALE GENOMIC DNA]</scope>
    <source>
        <strain evidence="2 3">CAU 1489</strain>
    </source>
</reference>
<keyword evidence="1" id="KW-0812">Transmembrane</keyword>
<gene>
    <name evidence="2" type="ORF">GN330_08455</name>
</gene>
<sequence>MPIDASATPTRAALAVLITLQTVMLWALFARTPPHPPAEIVLFGMAPFLAVAISAALAALLLTDERCRAGSALALLAALLALVSFGPQKWVDPSIAKIWPAVLAAEIAVAVIAIRLGTALRRGGRSERP</sequence>
<dbReference type="EMBL" id="WPHG01000002">
    <property type="protein sequence ID" value="MVA97277.1"/>
    <property type="molecule type" value="Genomic_DNA"/>
</dbReference>
<feature type="transmembrane region" description="Helical" evidence="1">
    <location>
        <begin position="12"/>
        <end position="29"/>
    </location>
</feature>
<keyword evidence="1" id="KW-1133">Transmembrane helix</keyword>
<organism evidence="2 3">
    <name type="scientific">Nitratireductor arenosus</name>
    <dbReference type="NCBI Taxonomy" id="2682096"/>
    <lineage>
        <taxon>Bacteria</taxon>
        <taxon>Pseudomonadati</taxon>
        <taxon>Pseudomonadota</taxon>
        <taxon>Alphaproteobacteria</taxon>
        <taxon>Hyphomicrobiales</taxon>
        <taxon>Phyllobacteriaceae</taxon>
        <taxon>Nitratireductor</taxon>
    </lineage>
</organism>
<dbReference type="AlphaFoldDB" id="A0A844QE46"/>
<dbReference type="RefSeq" id="WP_156712252.1">
    <property type="nucleotide sequence ID" value="NZ_WPHG01000002.1"/>
</dbReference>
<keyword evidence="1" id="KW-0472">Membrane</keyword>
<keyword evidence="3" id="KW-1185">Reference proteome</keyword>
<evidence type="ECO:0000256" key="1">
    <source>
        <dbReference type="SAM" id="Phobius"/>
    </source>
</evidence>
<feature type="transmembrane region" description="Helical" evidence="1">
    <location>
        <begin position="69"/>
        <end position="86"/>
    </location>
</feature>
<name>A0A844QE46_9HYPH</name>
<proteinExistence type="predicted"/>
<accession>A0A844QE46</accession>
<dbReference type="Proteomes" id="UP000463224">
    <property type="component" value="Unassembled WGS sequence"/>
</dbReference>
<evidence type="ECO:0000313" key="3">
    <source>
        <dbReference type="Proteomes" id="UP000463224"/>
    </source>
</evidence>